<dbReference type="RefSeq" id="WP_171778705.1">
    <property type="nucleotide sequence ID" value="NZ_CP045273.1"/>
</dbReference>
<dbReference type="Proteomes" id="UP000501076">
    <property type="component" value="Plasmid pFDU301A"/>
</dbReference>
<accession>A0A6M6E6F7</accession>
<geneLocation type="plasmid" evidence="2">
    <name>pfdu301a</name>
</geneLocation>
<dbReference type="EMBL" id="CP045273">
    <property type="protein sequence ID" value="QJX80709.1"/>
    <property type="molecule type" value="Genomic_DNA"/>
</dbReference>
<dbReference type="AlphaFoldDB" id="A0A6M6E6F7"/>
<proteinExistence type="predicted"/>
<keyword evidence="1" id="KW-0614">Plasmid</keyword>
<evidence type="ECO:0000313" key="2">
    <source>
        <dbReference type="Proteomes" id="UP000501076"/>
    </source>
</evidence>
<reference evidence="1 2" key="1">
    <citation type="submission" date="2019-10" db="EMBL/GenBank/DDBJ databases">
        <title>Complete genome sequences for adaption low water activity.</title>
        <authorList>
            <person name="Zhao L."/>
            <person name="Zhong J."/>
        </authorList>
    </citation>
    <scope>NUCLEOTIDE SEQUENCE [LARGE SCALE GENOMIC DNA]</scope>
    <source>
        <strain evidence="1 2">FDU301</strain>
        <plasmid evidence="2">pfdu301a</plasmid>
    </source>
</reference>
<sequence>MDISQIVSKLKSAHKKYEPILETRSEIIEEEVKLLLKFVEKIYSFTTKKTINERDCVLIYMFPANDRDLISDDVYLSPDGYITYQVFNKAAYLEIVNNANIENGYVKVPIHYFLETVPLIKILKFFEKRPSILFDRAYETDGLNEKRRSLIKQLKEIL</sequence>
<gene>
    <name evidence="1" type="ORF">FDZ14_31970</name>
</gene>
<evidence type="ECO:0000313" key="1">
    <source>
        <dbReference type="EMBL" id="QJX80709.1"/>
    </source>
</evidence>
<protein>
    <submittedName>
        <fullName evidence="1">Uncharacterized protein</fullName>
    </submittedName>
</protein>
<organism evidence="1 2">
    <name type="scientific">Priestia megaterium</name>
    <name type="common">Bacillus megaterium</name>
    <dbReference type="NCBI Taxonomy" id="1404"/>
    <lineage>
        <taxon>Bacteria</taxon>
        <taxon>Bacillati</taxon>
        <taxon>Bacillota</taxon>
        <taxon>Bacilli</taxon>
        <taxon>Bacillales</taxon>
        <taxon>Bacillaceae</taxon>
        <taxon>Priestia</taxon>
    </lineage>
</organism>
<name>A0A6M6E6F7_PRIMG</name>